<dbReference type="STRING" id="1094715.GCA_000236165_03364"/>
<dbReference type="Gene3D" id="1.20.1440.60">
    <property type="entry name" value="23S rRNA-intervening sequence"/>
    <property type="match status" value="1"/>
</dbReference>
<dbReference type="RefSeq" id="WP_019350429.1">
    <property type="nucleotide sequence ID" value="NZ_UGGT01000004.1"/>
</dbReference>
<evidence type="ECO:0000313" key="3">
    <source>
        <dbReference type="Proteomes" id="UP000254554"/>
    </source>
</evidence>
<proteinExistence type="predicted"/>
<dbReference type="OrthoDB" id="8595978at2"/>
<keyword evidence="3" id="KW-1185">Reference proteome</keyword>
<evidence type="ECO:0000313" key="2">
    <source>
        <dbReference type="EMBL" id="STO91752.1"/>
    </source>
</evidence>
<feature type="domain" description="bAvd-like" evidence="1">
    <location>
        <begin position="14"/>
        <end position="110"/>
    </location>
</feature>
<dbReference type="EMBL" id="UGGT01000004">
    <property type="protein sequence ID" value="STO91752.1"/>
    <property type="molecule type" value="Genomic_DNA"/>
</dbReference>
<dbReference type="GeneID" id="93294220"/>
<dbReference type="AlphaFoldDB" id="A0A377IWD2"/>
<dbReference type="InterPro" id="IPR036583">
    <property type="entry name" value="23S_rRNA_IVS_sf"/>
</dbReference>
<dbReference type="InterPro" id="IPR055360">
    <property type="entry name" value="bAvd"/>
</dbReference>
<dbReference type="CDD" id="cd16376">
    <property type="entry name" value="Avd_like"/>
    <property type="match status" value="1"/>
</dbReference>
<dbReference type="SUPFAM" id="SSF158446">
    <property type="entry name" value="IVS-encoded protein-like"/>
    <property type="match status" value="1"/>
</dbReference>
<accession>A0A377IWD2</accession>
<evidence type="ECO:0000259" key="1">
    <source>
        <dbReference type="Pfam" id="PF22296"/>
    </source>
</evidence>
<reference evidence="2 3" key="1">
    <citation type="submission" date="2018-06" db="EMBL/GenBank/DDBJ databases">
        <authorList>
            <consortium name="Pathogen Informatics"/>
            <person name="Doyle S."/>
        </authorList>
    </citation>
    <scope>NUCLEOTIDE SEQUENCE [LARGE SCALE GENOMIC DNA]</scope>
    <source>
        <strain evidence="2 3">NCTC11370</strain>
    </source>
</reference>
<name>A0A377IWD2_9GAMM</name>
<protein>
    <recommendedName>
        <fullName evidence="1">bAvd-like domain-containing protein</fullName>
    </recommendedName>
</protein>
<sequence>MALYYDLPVYRDTYALVLMLFKFTKEFPKEFKYSLAENMRRDALVLVRAIYRANKAENKQRELEDFMDGFELLKLEIRLCVDMKLLPMRKQAQLSALMGRIGRQVTGWKKANR</sequence>
<dbReference type="Proteomes" id="UP000254554">
    <property type="component" value="Unassembled WGS sequence"/>
</dbReference>
<organism evidence="2 3">
    <name type="scientific">Fluoribacter dumoffii</name>
    <dbReference type="NCBI Taxonomy" id="463"/>
    <lineage>
        <taxon>Bacteria</taxon>
        <taxon>Pseudomonadati</taxon>
        <taxon>Pseudomonadota</taxon>
        <taxon>Gammaproteobacteria</taxon>
        <taxon>Legionellales</taxon>
        <taxon>Legionellaceae</taxon>
        <taxon>Fluoribacter</taxon>
    </lineage>
</organism>
<gene>
    <name evidence="2" type="ORF">NCTC11370_03730</name>
</gene>
<dbReference type="Pfam" id="PF22296">
    <property type="entry name" value="bAvd"/>
    <property type="match status" value="1"/>
</dbReference>